<dbReference type="PANTHER" id="PTHR30250">
    <property type="entry name" value="PST FAMILY PREDICTED COLANIC ACID TRANSPORTER"/>
    <property type="match status" value="1"/>
</dbReference>
<protein>
    <submittedName>
        <fullName evidence="8">MOP flippase family protein</fullName>
    </submittedName>
</protein>
<reference evidence="8 9" key="1">
    <citation type="journal article" date="2020" name="ISME J.">
        <title>Comparative genomics reveals insights into cyanobacterial evolution and habitat adaptation.</title>
        <authorList>
            <person name="Chen M.Y."/>
            <person name="Teng W.K."/>
            <person name="Zhao L."/>
            <person name="Hu C.X."/>
            <person name="Zhou Y.K."/>
            <person name="Han B.P."/>
            <person name="Song L.R."/>
            <person name="Shu W.S."/>
        </authorList>
    </citation>
    <scope>NUCLEOTIDE SEQUENCE [LARGE SCALE GENOMIC DNA]</scope>
    <source>
        <strain evidence="8 9">FACHB-159</strain>
    </source>
</reference>
<keyword evidence="6 7" id="KW-0472">Membrane</keyword>
<proteinExistence type="inferred from homology"/>
<keyword evidence="5 7" id="KW-1133">Transmembrane helix</keyword>
<evidence type="ECO:0000256" key="2">
    <source>
        <dbReference type="ARBA" id="ARBA00007430"/>
    </source>
</evidence>
<evidence type="ECO:0000256" key="7">
    <source>
        <dbReference type="SAM" id="Phobius"/>
    </source>
</evidence>
<evidence type="ECO:0000256" key="1">
    <source>
        <dbReference type="ARBA" id="ARBA00004651"/>
    </source>
</evidence>
<dbReference type="NCBIfam" id="NF007773">
    <property type="entry name" value="PRK10459.1"/>
    <property type="match status" value="1"/>
</dbReference>
<feature type="transmembrane region" description="Helical" evidence="7">
    <location>
        <begin position="94"/>
        <end position="114"/>
    </location>
</feature>
<sequence>MEPPKESSNFRQKALKGVFWSAIQNWGRQAIAFIVFALLARLLGPETFGLVASASIFLAFVTIFLDQGFSVAIIQRKELEPEHLDTAFWTNFGIGLVMTVLSIAAAGLFADFFLSKPEFKPQLTSIIRWLSLSFVIISLSSTQEAIFQRNLDFKPLAIRELIAVCFGGVVGVTMAFMGFGVWSLVSQQLVNSLVKVLVLWSASNWRPRLKFSQKHFRELFSFGINVVGTQILNFVNRRSDDLLIGYFLGPVALGYYSVAYRLLLIITQLLTGVINQVAMPAFSRLQQEPEKLRSGFYKVTQLTSLISFPAFLGMAALAPELVRVLFGQQWLPSIPVMQILAFIGIVHSVAYFHSTVITAMGKPAWKLRLNFMHSIANVIGFAIAVHWGIVAVAAVYVIRSYLLTPVDLWFIRKLIGIKLTVYLRQYIIPLTGVLGMTGVIFVFRELLRNLVNIQTLLAVCIFLGGLTYIVLIISLAPHIVQQILDIIRPSISKKLGQSKR</sequence>
<dbReference type="EMBL" id="JACJTU010000014">
    <property type="protein sequence ID" value="MBD2735405.1"/>
    <property type="molecule type" value="Genomic_DNA"/>
</dbReference>
<evidence type="ECO:0000256" key="4">
    <source>
        <dbReference type="ARBA" id="ARBA00022692"/>
    </source>
</evidence>
<dbReference type="Pfam" id="PF13440">
    <property type="entry name" value="Polysacc_synt_3"/>
    <property type="match status" value="1"/>
</dbReference>
<feature type="transmembrane region" description="Helical" evidence="7">
    <location>
        <begin position="422"/>
        <end position="443"/>
    </location>
</feature>
<comment type="subcellular location">
    <subcellularLocation>
        <location evidence="1">Cell membrane</location>
        <topology evidence="1">Multi-pass membrane protein</topology>
    </subcellularLocation>
</comment>
<gene>
    <name evidence="8" type="ORF">H6H03_16125</name>
</gene>
<evidence type="ECO:0000313" key="9">
    <source>
        <dbReference type="Proteomes" id="UP000637383"/>
    </source>
</evidence>
<keyword evidence="3" id="KW-1003">Cell membrane</keyword>
<accession>A0ABR8KAS9</accession>
<feature type="transmembrane region" description="Helical" evidence="7">
    <location>
        <begin position="26"/>
        <end position="43"/>
    </location>
</feature>
<feature type="transmembrane region" description="Helical" evidence="7">
    <location>
        <begin position="216"/>
        <end position="235"/>
    </location>
</feature>
<evidence type="ECO:0000256" key="5">
    <source>
        <dbReference type="ARBA" id="ARBA00022989"/>
    </source>
</evidence>
<feature type="transmembrane region" description="Helical" evidence="7">
    <location>
        <begin position="330"/>
        <end position="354"/>
    </location>
</feature>
<feature type="transmembrane region" description="Helical" evidence="7">
    <location>
        <begin position="375"/>
        <end position="402"/>
    </location>
</feature>
<keyword evidence="4 7" id="KW-0812">Transmembrane</keyword>
<evidence type="ECO:0000256" key="3">
    <source>
        <dbReference type="ARBA" id="ARBA00022475"/>
    </source>
</evidence>
<dbReference type="PANTHER" id="PTHR30250:SF10">
    <property type="entry name" value="LIPOPOLYSACCHARIDE BIOSYNTHESIS PROTEIN WZXC"/>
    <property type="match status" value="1"/>
</dbReference>
<feature type="transmembrane region" description="Helical" evidence="7">
    <location>
        <begin position="126"/>
        <end position="146"/>
    </location>
</feature>
<dbReference type="CDD" id="cd13127">
    <property type="entry name" value="MATE_tuaB_like"/>
    <property type="match status" value="1"/>
</dbReference>
<feature type="transmembrane region" description="Helical" evidence="7">
    <location>
        <begin position="161"/>
        <end position="185"/>
    </location>
</feature>
<keyword evidence="9" id="KW-1185">Reference proteome</keyword>
<comment type="similarity">
    <text evidence="2">Belongs to the polysaccharide synthase family.</text>
</comment>
<organism evidence="8 9">
    <name type="scientific">Nostoc paludosum FACHB-159</name>
    <dbReference type="NCBI Taxonomy" id="2692908"/>
    <lineage>
        <taxon>Bacteria</taxon>
        <taxon>Bacillati</taxon>
        <taxon>Cyanobacteriota</taxon>
        <taxon>Cyanophyceae</taxon>
        <taxon>Nostocales</taxon>
        <taxon>Nostocaceae</taxon>
        <taxon>Nostoc</taxon>
    </lineage>
</organism>
<comment type="caution">
    <text evidence="8">The sequence shown here is derived from an EMBL/GenBank/DDBJ whole genome shotgun (WGS) entry which is preliminary data.</text>
</comment>
<feature type="transmembrane region" description="Helical" evidence="7">
    <location>
        <begin position="50"/>
        <end position="74"/>
    </location>
</feature>
<feature type="transmembrane region" description="Helical" evidence="7">
    <location>
        <begin position="455"/>
        <end position="480"/>
    </location>
</feature>
<feature type="transmembrane region" description="Helical" evidence="7">
    <location>
        <begin position="299"/>
        <end position="318"/>
    </location>
</feature>
<evidence type="ECO:0000256" key="6">
    <source>
        <dbReference type="ARBA" id="ARBA00023136"/>
    </source>
</evidence>
<dbReference type="RefSeq" id="WP_190956065.1">
    <property type="nucleotide sequence ID" value="NZ_JACJTU010000014.1"/>
</dbReference>
<evidence type="ECO:0000313" key="8">
    <source>
        <dbReference type="EMBL" id="MBD2735405.1"/>
    </source>
</evidence>
<name>A0ABR8KAS9_9NOSO</name>
<dbReference type="Proteomes" id="UP000637383">
    <property type="component" value="Unassembled WGS sequence"/>
</dbReference>
<dbReference type="InterPro" id="IPR050833">
    <property type="entry name" value="Poly_Biosynth_Transport"/>
</dbReference>